<sequence>MTSSRLTQIFGKTTSGRFMPDAPILACQQWALGYDAPTVLSGINWQLAAQSIVALVGQNGVGKSSFLKSIMGLMPAVQGDCYFQGQSLAKRKTVDIARLDIAYVPQDNAVFNQLTVAEHFALVNQLPIEVNLQHFPQLQRAPQKLAGKLSGGQRQQLAIAFALASSPLLLLLDEPSANIQPSIVEQLTETLSDIHQQTGLAIILAEQNLSMISQLANTAYLIEPERFIETPIPIDTTDPKQLSEALSSLSSLSTLSALSDLAGHQTGLTNPAKRG</sequence>
<feature type="domain" description="ABC transporter" evidence="6">
    <location>
        <begin position="25"/>
        <end position="249"/>
    </location>
</feature>
<keyword evidence="3" id="KW-0547">Nucleotide-binding</keyword>
<comment type="similarity">
    <text evidence="1">Belongs to the ABC transporter superfamily.</text>
</comment>
<dbReference type="Pfam" id="PF00005">
    <property type="entry name" value="ABC_tran"/>
    <property type="match status" value="1"/>
</dbReference>
<dbReference type="SMART" id="SM00382">
    <property type="entry name" value="AAA"/>
    <property type="match status" value="1"/>
</dbReference>
<dbReference type="GO" id="GO:0005524">
    <property type="term" value="F:ATP binding"/>
    <property type="evidence" value="ECO:0007669"/>
    <property type="project" value="UniProtKB-KW"/>
</dbReference>
<keyword evidence="2" id="KW-0813">Transport</keyword>
<evidence type="ECO:0000259" key="6">
    <source>
        <dbReference type="PROSITE" id="PS50893"/>
    </source>
</evidence>
<accession>A0A6N7EVA0</accession>
<comment type="caution">
    <text evidence="7">The sequence shown here is derived from an EMBL/GenBank/DDBJ whole genome shotgun (WGS) entry which is preliminary data.</text>
</comment>
<evidence type="ECO:0000256" key="4">
    <source>
        <dbReference type="ARBA" id="ARBA00022840"/>
    </source>
</evidence>
<evidence type="ECO:0000256" key="1">
    <source>
        <dbReference type="ARBA" id="ARBA00005417"/>
    </source>
</evidence>
<dbReference type="InterPro" id="IPR027417">
    <property type="entry name" value="P-loop_NTPase"/>
</dbReference>
<evidence type="ECO:0000256" key="3">
    <source>
        <dbReference type="ARBA" id="ARBA00022741"/>
    </source>
</evidence>
<dbReference type="EMBL" id="WHNW01000003">
    <property type="protein sequence ID" value="MPV85893.1"/>
    <property type="molecule type" value="Genomic_DNA"/>
</dbReference>
<keyword evidence="8" id="KW-1185">Reference proteome</keyword>
<dbReference type="PANTHER" id="PTHR43820">
    <property type="entry name" value="HIGH-AFFINITY BRANCHED-CHAIN AMINO ACID TRANSPORT ATP-BINDING PROTEIN LIVF"/>
    <property type="match status" value="1"/>
</dbReference>
<proteinExistence type="inferred from homology"/>
<dbReference type="InterPro" id="IPR003593">
    <property type="entry name" value="AAA+_ATPase"/>
</dbReference>
<dbReference type="GO" id="GO:0015807">
    <property type="term" value="P:L-amino acid transport"/>
    <property type="evidence" value="ECO:0007669"/>
    <property type="project" value="TreeGrafter"/>
</dbReference>
<evidence type="ECO:0000256" key="2">
    <source>
        <dbReference type="ARBA" id="ARBA00022448"/>
    </source>
</evidence>
<organism evidence="7 8">
    <name type="scientific">Ostreibacterium oceani</name>
    <dbReference type="NCBI Taxonomy" id="2654998"/>
    <lineage>
        <taxon>Bacteria</taxon>
        <taxon>Pseudomonadati</taxon>
        <taxon>Pseudomonadota</taxon>
        <taxon>Gammaproteobacteria</taxon>
        <taxon>Cardiobacteriales</taxon>
        <taxon>Ostreibacteriaceae</taxon>
        <taxon>Ostreibacterium</taxon>
    </lineage>
</organism>
<name>A0A6N7EVA0_9GAMM</name>
<dbReference type="InterPro" id="IPR003439">
    <property type="entry name" value="ABC_transporter-like_ATP-bd"/>
</dbReference>
<evidence type="ECO:0000256" key="5">
    <source>
        <dbReference type="ARBA" id="ARBA00022970"/>
    </source>
</evidence>
<dbReference type="InterPro" id="IPR052156">
    <property type="entry name" value="BCAA_Transport_ATP-bd_LivF"/>
</dbReference>
<protein>
    <submittedName>
        <fullName evidence="7">ATP-binding cassette domain-containing protein</fullName>
    </submittedName>
</protein>
<dbReference type="GO" id="GO:0016887">
    <property type="term" value="F:ATP hydrolysis activity"/>
    <property type="evidence" value="ECO:0007669"/>
    <property type="project" value="InterPro"/>
</dbReference>
<dbReference type="InParanoid" id="A0A6N7EVA0"/>
<dbReference type="PANTHER" id="PTHR43820:SF2">
    <property type="entry name" value="ABC TRANSPORTER ATP-BINDING PROTEIN"/>
    <property type="match status" value="1"/>
</dbReference>
<reference evidence="7 8" key="1">
    <citation type="submission" date="2019-10" db="EMBL/GenBank/DDBJ databases">
        <title>Cardiobacteriales fam. a chemoheterotrophic member of the order Cardiobacteriales, and proposal of Cardiobacteriales fam. nov.</title>
        <authorList>
            <person name="Wang C."/>
        </authorList>
    </citation>
    <scope>NUCLEOTIDE SEQUENCE [LARGE SCALE GENOMIC DNA]</scope>
    <source>
        <strain evidence="7 8">ML27</strain>
    </source>
</reference>
<dbReference type="PROSITE" id="PS50893">
    <property type="entry name" value="ABC_TRANSPORTER_2"/>
    <property type="match status" value="1"/>
</dbReference>
<evidence type="ECO:0000313" key="8">
    <source>
        <dbReference type="Proteomes" id="UP000471298"/>
    </source>
</evidence>
<dbReference type="AlphaFoldDB" id="A0A6N7EVA0"/>
<dbReference type="GO" id="GO:0015658">
    <property type="term" value="F:branched-chain amino acid transmembrane transporter activity"/>
    <property type="evidence" value="ECO:0007669"/>
    <property type="project" value="TreeGrafter"/>
</dbReference>
<dbReference type="SUPFAM" id="SSF52540">
    <property type="entry name" value="P-loop containing nucleoside triphosphate hydrolases"/>
    <property type="match status" value="1"/>
</dbReference>
<evidence type="ECO:0000313" key="7">
    <source>
        <dbReference type="EMBL" id="MPV85893.1"/>
    </source>
</evidence>
<dbReference type="Proteomes" id="UP000471298">
    <property type="component" value="Unassembled WGS sequence"/>
</dbReference>
<keyword evidence="4 7" id="KW-0067">ATP-binding</keyword>
<dbReference type="Gene3D" id="3.40.50.300">
    <property type="entry name" value="P-loop containing nucleotide triphosphate hydrolases"/>
    <property type="match status" value="1"/>
</dbReference>
<keyword evidence="5" id="KW-0029">Amino-acid transport</keyword>
<gene>
    <name evidence="7" type="ORF">GCU85_03955</name>
</gene>